<protein>
    <submittedName>
        <fullName evidence="2">Uncharacterized protein</fullName>
    </submittedName>
</protein>
<keyword evidence="3" id="KW-1185">Reference proteome</keyword>
<feature type="region of interest" description="Disordered" evidence="1">
    <location>
        <begin position="18"/>
        <end position="45"/>
    </location>
</feature>
<proteinExistence type="predicted"/>
<dbReference type="Proteomes" id="UP000547458">
    <property type="component" value="Unassembled WGS sequence"/>
</dbReference>
<accession>A0A846RTH6</accession>
<evidence type="ECO:0000313" key="3">
    <source>
        <dbReference type="Proteomes" id="UP000547458"/>
    </source>
</evidence>
<sequence length="45" mass="4633">MTVEVLRVRLSTSTSIVGRASGAPPVAPGTARRAQGARHLVHGDP</sequence>
<dbReference type="RefSeq" id="WP_167995149.1">
    <property type="nucleotide sequence ID" value="NZ_JAATJL010000001.1"/>
</dbReference>
<evidence type="ECO:0000313" key="2">
    <source>
        <dbReference type="EMBL" id="NJC23822.1"/>
    </source>
</evidence>
<organism evidence="2 3">
    <name type="scientific">Arthrobacter pigmenti</name>
    <dbReference type="NCBI Taxonomy" id="271432"/>
    <lineage>
        <taxon>Bacteria</taxon>
        <taxon>Bacillati</taxon>
        <taxon>Actinomycetota</taxon>
        <taxon>Actinomycetes</taxon>
        <taxon>Micrococcales</taxon>
        <taxon>Micrococcaceae</taxon>
        <taxon>Arthrobacter</taxon>
    </lineage>
</organism>
<dbReference type="AlphaFoldDB" id="A0A846RTH6"/>
<evidence type="ECO:0000256" key="1">
    <source>
        <dbReference type="SAM" id="MobiDB-lite"/>
    </source>
</evidence>
<comment type="caution">
    <text evidence="2">The sequence shown here is derived from an EMBL/GenBank/DDBJ whole genome shotgun (WGS) entry which is preliminary data.</text>
</comment>
<feature type="compositionally biased region" description="Basic residues" evidence="1">
    <location>
        <begin position="35"/>
        <end position="45"/>
    </location>
</feature>
<dbReference type="EMBL" id="JAATJL010000001">
    <property type="protein sequence ID" value="NJC23822.1"/>
    <property type="molecule type" value="Genomic_DNA"/>
</dbReference>
<name>A0A846RTH6_9MICC</name>
<gene>
    <name evidence="2" type="ORF">BJ994_002898</name>
</gene>
<reference evidence="2 3" key="1">
    <citation type="submission" date="2020-03" db="EMBL/GenBank/DDBJ databases">
        <title>Sequencing the genomes of 1000 actinobacteria strains.</title>
        <authorList>
            <person name="Klenk H.-P."/>
        </authorList>
    </citation>
    <scope>NUCLEOTIDE SEQUENCE [LARGE SCALE GENOMIC DNA]</scope>
    <source>
        <strain evidence="2 3">DSM 16403</strain>
    </source>
</reference>